<feature type="active site" evidence="20">
    <location>
        <position position="329"/>
    </location>
</feature>
<keyword evidence="10 20" id="KW-0285">Flavoprotein</keyword>
<dbReference type="GO" id="GO:0071949">
    <property type="term" value="F:FAD binding"/>
    <property type="evidence" value="ECO:0007669"/>
    <property type="project" value="InterPro"/>
</dbReference>
<dbReference type="GO" id="GO:0071555">
    <property type="term" value="P:cell wall organization"/>
    <property type="evidence" value="ECO:0007669"/>
    <property type="project" value="UniProtKB-KW"/>
</dbReference>
<dbReference type="EMBL" id="LR217720">
    <property type="protein sequence ID" value="VFP84243.1"/>
    <property type="molecule type" value="Genomic_DNA"/>
</dbReference>
<evidence type="ECO:0000256" key="5">
    <source>
        <dbReference type="ARBA" id="ARBA00010485"/>
    </source>
</evidence>
<dbReference type="InterPro" id="IPR036635">
    <property type="entry name" value="MurB_C_sf"/>
</dbReference>
<evidence type="ECO:0000256" key="9">
    <source>
        <dbReference type="ARBA" id="ARBA00022618"/>
    </source>
</evidence>
<comment type="catalytic activity">
    <reaction evidence="19 20">
        <text>UDP-N-acetyl-alpha-D-muramate + NADP(+) = UDP-N-acetyl-3-O-(1-carboxyvinyl)-alpha-D-glucosamine + NADPH + H(+)</text>
        <dbReference type="Rhea" id="RHEA:12248"/>
        <dbReference type="ChEBI" id="CHEBI:15378"/>
        <dbReference type="ChEBI" id="CHEBI:57783"/>
        <dbReference type="ChEBI" id="CHEBI:58349"/>
        <dbReference type="ChEBI" id="CHEBI:68483"/>
        <dbReference type="ChEBI" id="CHEBI:70757"/>
        <dbReference type="EC" id="1.3.1.98"/>
    </reaction>
</comment>
<keyword evidence="17 20" id="KW-0961">Cell wall biogenesis/degradation</keyword>
<evidence type="ECO:0000256" key="7">
    <source>
        <dbReference type="ARBA" id="ARBA00015188"/>
    </source>
</evidence>
<dbReference type="NCBIfam" id="NF000755">
    <property type="entry name" value="PRK00046.1"/>
    <property type="match status" value="1"/>
</dbReference>
<sequence>MSCRQYSLKIWNTFGINAYANNITIADSIDTILSCRWKQSVKKNEPTLLLGEGSNVLFLHDFHGHVFINRIKGISVTEVADAWLLHIGAGESWHQLVRKTLIHGLAGLENLALIPGRVGSAPIQNIGAYGVDFATVCEYVDIMFLTDYSQKRLYVHECCFGYRKSVFKNTYKNGYVITAVGLRLKKNWQPVLSYSQLRHLDPKTVTPREVYQTVCAMRRSKIPDPKHIGNAGSFFKNPSVTMSFANDFLTQHPTIPYFLKNNGEIMLSAGGLIDHCALKGYRVGGAAVYDKQALVLINTGGASGQDIINLARFVRRRVAEEFNVWLEPEVCFISSQGEIDPVEVIV</sequence>
<evidence type="ECO:0000256" key="11">
    <source>
        <dbReference type="ARBA" id="ARBA00022827"/>
    </source>
</evidence>
<dbReference type="HAMAP" id="MF_00037">
    <property type="entry name" value="MurB"/>
    <property type="match status" value="1"/>
</dbReference>
<dbReference type="UniPathway" id="UPA00219"/>
<dbReference type="Pfam" id="PF01565">
    <property type="entry name" value="FAD_binding_4"/>
    <property type="match status" value="1"/>
</dbReference>
<evidence type="ECO:0000256" key="17">
    <source>
        <dbReference type="ARBA" id="ARBA00023316"/>
    </source>
</evidence>
<comment type="subcellular location">
    <subcellularLocation>
        <location evidence="3 20">Cytoplasm</location>
    </subcellularLocation>
</comment>
<evidence type="ECO:0000256" key="6">
    <source>
        <dbReference type="ARBA" id="ARBA00012518"/>
    </source>
</evidence>
<dbReference type="Proteomes" id="UP000294418">
    <property type="component" value="Chromosome"/>
</dbReference>
<keyword evidence="12 20" id="KW-0521">NADP</keyword>
<keyword evidence="13 20" id="KW-0133">Cell shape</keyword>
<evidence type="ECO:0000256" key="20">
    <source>
        <dbReference type="HAMAP-Rule" id="MF_00037"/>
    </source>
</evidence>
<dbReference type="NCBIfam" id="TIGR00179">
    <property type="entry name" value="murB"/>
    <property type="match status" value="1"/>
</dbReference>
<dbReference type="RefSeq" id="WP_157989736.1">
    <property type="nucleotide sequence ID" value="NZ_LR217720.1"/>
</dbReference>
<dbReference type="InterPro" id="IPR003170">
    <property type="entry name" value="MurB"/>
</dbReference>
<keyword evidence="14 20" id="KW-0573">Peptidoglycan synthesis</keyword>
<evidence type="ECO:0000256" key="10">
    <source>
        <dbReference type="ARBA" id="ARBA00022630"/>
    </source>
</evidence>
<comment type="similarity">
    <text evidence="5 20">Belongs to the MurB family.</text>
</comment>
<comment type="pathway">
    <text evidence="4 20">Cell wall biogenesis; peptidoglycan biosynthesis.</text>
</comment>
<keyword evidence="8 20" id="KW-0963">Cytoplasm</keyword>
<dbReference type="PANTHER" id="PTHR21071">
    <property type="entry name" value="UDP-N-ACETYLENOLPYRUVOYLGLUCOSAMINE REDUCTASE"/>
    <property type="match status" value="1"/>
</dbReference>
<feature type="active site" evidence="20">
    <location>
        <position position="163"/>
    </location>
</feature>
<dbReference type="PANTHER" id="PTHR21071:SF4">
    <property type="entry name" value="UDP-N-ACETYLENOLPYRUVOYLGLUCOSAMINE REDUCTASE"/>
    <property type="match status" value="1"/>
</dbReference>
<dbReference type="InterPro" id="IPR016169">
    <property type="entry name" value="FAD-bd_PCMH_sub2"/>
</dbReference>
<dbReference type="InterPro" id="IPR036318">
    <property type="entry name" value="FAD-bd_PCMH-like_sf"/>
</dbReference>
<keyword evidence="9 20" id="KW-0132">Cell division</keyword>
<feature type="domain" description="FAD-binding PCMH-type" evidence="21">
    <location>
        <begin position="16"/>
        <end position="187"/>
    </location>
</feature>
<evidence type="ECO:0000256" key="13">
    <source>
        <dbReference type="ARBA" id="ARBA00022960"/>
    </source>
</evidence>
<evidence type="ECO:0000256" key="2">
    <source>
        <dbReference type="ARBA" id="ARBA00003921"/>
    </source>
</evidence>
<evidence type="ECO:0000313" key="22">
    <source>
        <dbReference type="EMBL" id="VFP84243.1"/>
    </source>
</evidence>
<protein>
    <recommendedName>
        <fullName evidence="7 20">UDP-N-acetylenolpyruvoylglucosamine reductase</fullName>
        <ecNumber evidence="6 20">1.3.1.98</ecNumber>
    </recommendedName>
    <alternativeName>
        <fullName evidence="18 20">UDP-N-acetylmuramate dehydrogenase</fullName>
    </alternativeName>
</protein>
<accession>A0A451DCV0</accession>
<feature type="active site" description="Proton donor" evidence="20">
    <location>
        <position position="233"/>
    </location>
</feature>
<evidence type="ECO:0000256" key="18">
    <source>
        <dbReference type="ARBA" id="ARBA00031026"/>
    </source>
</evidence>
<comment type="function">
    <text evidence="2 20">Cell wall formation.</text>
</comment>
<evidence type="ECO:0000259" key="21">
    <source>
        <dbReference type="PROSITE" id="PS51387"/>
    </source>
</evidence>
<dbReference type="GO" id="GO:0009252">
    <property type="term" value="P:peptidoglycan biosynthetic process"/>
    <property type="evidence" value="ECO:0007669"/>
    <property type="project" value="UniProtKB-UniRule"/>
</dbReference>
<dbReference type="Gene3D" id="3.30.465.10">
    <property type="match status" value="1"/>
</dbReference>
<dbReference type="InterPro" id="IPR006094">
    <property type="entry name" value="Oxid_FAD_bind_N"/>
</dbReference>
<dbReference type="SUPFAM" id="SSF56194">
    <property type="entry name" value="Uridine diphospho-N-Acetylenolpyruvylglucosamine reductase, MurB, C-terminal domain"/>
    <property type="match status" value="1"/>
</dbReference>
<evidence type="ECO:0000256" key="12">
    <source>
        <dbReference type="ARBA" id="ARBA00022857"/>
    </source>
</evidence>
<evidence type="ECO:0000256" key="4">
    <source>
        <dbReference type="ARBA" id="ARBA00004752"/>
    </source>
</evidence>
<evidence type="ECO:0000256" key="15">
    <source>
        <dbReference type="ARBA" id="ARBA00023002"/>
    </source>
</evidence>
<gene>
    <name evidence="20 22" type="primary">murB</name>
    <name evidence="22" type="ORF">ERCILAFE3058_323</name>
</gene>
<dbReference type="InterPro" id="IPR016167">
    <property type="entry name" value="FAD-bd_PCMH_sub1"/>
</dbReference>
<dbReference type="GO" id="GO:0008360">
    <property type="term" value="P:regulation of cell shape"/>
    <property type="evidence" value="ECO:0007669"/>
    <property type="project" value="UniProtKB-KW"/>
</dbReference>
<proteinExistence type="inferred from homology"/>
<dbReference type="Gene3D" id="3.30.43.10">
    <property type="entry name" value="Uridine Diphospho-n-acetylenolpyruvylglucosamine Reductase, domain 2"/>
    <property type="match status" value="1"/>
</dbReference>
<dbReference type="GO" id="GO:0005829">
    <property type="term" value="C:cytosol"/>
    <property type="evidence" value="ECO:0007669"/>
    <property type="project" value="TreeGrafter"/>
</dbReference>
<dbReference type="PROSITE" id="PS51387">
    <property type="entry name" value="FAD_PCMH"/>
    <property type="match status" value="1"/>
</dbReference>
<evidence type="ECO:0000256" key="1">
    <source>
        <dbReference type="ARBA" id="ARBA00001974"/>
    </source>
</evidence>
<evidence type="ECO:0000256" key="16">
    <source>
        <dbReference type="ARBA" id="ARBA00023306"/>
    </source>
</evidence>
<dbReference type="GO" id="GO:0008762">
    <property type="term" value="F:UDP-N-acetylmuramate dehydrogenase activity"/>
    <property type="evidence" value="ECO:0007669"/>
    <property type="project" value="UniProtKB-UniRule"/>
</dbReference>
<keyword evidence="11 20" id="KW-0274">FAD</keyword>
<evidence type="ECO:0000256" key="8">
    <source>
        <dbReference type="ARBA" id="ARBA00022490"/>
    </source>
</evidence>
<dbReference type="EC" id="1.3.1.98" evidence="6 20"/>
<dbReference type="Pfam" id="PF02873">
    <property type="entry name" value="MurB_C"/>
    <property type="match status" value="1"/>
</dbReference>
<dbReference type="GO" id="GO:0051301">
    <property type="term" value="P:cell division"/>
    <property type="evidence" value="ECO:0007669"/>
    <property type="project" value="UniProtKB-KW"/>
</dbReference>
<dbReference type="OrthoDB" id="9804753at2"/>
<dbReference type="AlphaFoldDB" id="A0A451DCV0"/>
<evidence type="ECO:0000256" key="19">
    <source>
        <dbReference type="ARBA" id="ARBA00048914"/>
    </source>
</evidence>
<evidence type="ECO:0000256" key="3">
    <source>
        <dbReference type="ARBA" id="ARBA00004496"/>
    </source>
</evidence>
<dbReference type="InterPro" id="IPR016166">
    <property type="entry name" value="FAD-bd_PCMH"/>
</dbReference>
<dbReference type="Gene3D" id="3.90.78.10">
    <property type="entry name" value="UDP-N-acetylenolpyruvoylglucosamine reductase, C-terminal domain"/>
    <property type="match status" value="1"/>
</dbReference>
<organism evidence="22 23">
    <name type="scientific">Candidatus Erwinia haradaeae</name>
    <dbReference type="NCBI Taxonomy" id="1922217"/>
    <lineage>
        <taxon>Bacteria</taxon>
        <taxon>Pseudomonadati</taxon>
        <taxon>Pseudomonadota</taxon>
        <taxon>Gammaproteobacteria</taxon>
        <taxon>Enterobacterales</taxon>
        <taxon>Erwiniaceae</taxon>
        <taxon>Erwinia</taxon>
    </lineage>
</organism>
<keyword evidence="15 20" id="KW-0560">Oxidoreductase</keyword>
<reference evidence="22 23" key="1">
    <citation type="submission" date="2019-02" db="EMBL/GenBank/DDBJ databases">
        <authorList>
            <person name="Manzano-Marin A."/>
            <person name="Manzano-Marin A."/>
        </authorList>
    </citation>
    <scope>NUCLEOTIDE SEQUENCE [LARGE SCALE GENOMIC DNA]</scope>
    <source>
        <strain evidence="22 23">ErCilaricifoliae</strain>
    </source>
</reference>
<dbReference type="InterPro" id="IPR011601">
    <property type="entry name" value="MurB_C"/>
</dbReference>
<name>A0A451DCV0_9GAMM</name>
<evidence type="ECO:0000256" key="14">
    <source>
        <dbReference type="ARBA" id="ARBA00022984"/>
    </source>
</evidence>
<dbReference type="SUPFAM" id="SSF56176">
    <property type="entry name" value="FAD-binding/transporter-associated domain-like"/>
    <property type="match status" value="1"/>
</dbReference>
<keyword evidence="16 20" id="KW-0131">Cell cycle</keyword>
<evidence type="ECO:0000313" key="23">
    <source>
        <dbReference type="Proteomes" id="UP000294418"/>
    </source>
</evidence>
<comment type="cofactor">
    <cofactor evidence="1 20">
        <name>FAD</name>
        <dbReference type="ChEBI" id="CHEBI:57692"/>
    </cofactor>
</comment>